<dbReference type="EMBL" id="FNNJ01000001">
    <property type="protein sequence ID" value="SDW46260.1"/>
    <property type="molecule type" value="Genomic_DNA"/>
</dbReference>
<dbReference type="CDD" id="cd02509">
    <property type="entry name" value="GDP-M1P_Guanylyltransferase"/>
    <property type="match status" value="1"/>
</dbReference>
<dbReference type="InterPro" id="IPR029044">
    <property type="entry name" value="Nucleotide-diphossugar_trans"/>
</dbReference>
<dbReference type="PANTHER" id="PTHR46390:SF1">
    <property type="entry name" value="MANNOSE-1-PHOSPHATE GUANYLYLTRANSFERASE"/>
    <property type="match status" value="1"/>
</dbReference>
<dbReference type="GO" id="GO:0009298">
    <property type="term" value="P:GDP-mannose biosynthetic process"/>
    <property type="evidence" value="ECO:0007669"/>
    <property type="project" value="TreeGrafter"/>
</dbReference>
<dbReference type="OrthoDB" id="9806359at2"/>
<dbReference type="PANTHER" id="PTHR46390">
    <property type="entry name" value="MANNOSE-1-PHOSPHATE GUANYLYLTRANSFERASE"/>
    <property type="match status" value="1"/>
</dbReference>
<dbReference type="Gene3D" id="3.90.550.10">
    <property type="entry name" value="Spore Coat Polysaccharide Biosynthesis Protein SpsA, Chain A"/>
    <property type="match status" value="1"/>
</dbReference>
<evidence type="ECO:0000256" key="7">
    <source>
        <dbReference type="ARBA" id="ARBA00047343"/>
    </source>
</evidence>
<dbReference type="RefSeq" id="WP_090119906.1">
    <property type="nucleotide sequence ID" value="NZ_FNNJ01000001.1"/>
</dbReference>
<evidence type="ECO:0000256" key="6">
    <source>
        <dbReference type="ARBA" id="ARBA00023134"/>
    </source>
</evidence>
<keyword evidence="6" id="KW-0342">GTP-binding</keyword>
<dbReference type="SUPFAM" id="SSF159283">
    <property type="entry name" value="Guanosine diphospho-D-mannose pyrophosphorylase/mannose-6-phosphate isomerase linker domain"/>
    <property type="match status" value="1"/>
</dbReference>
<feature type="domain" description="Nucleotidyl transferase" evidence="8">
    <location>
        <begin position="8"/>
        <end position="287"/>
    </location>
</feature>
<evidence type="ECO:0000256" key="5">
    <source>
        <dbReference type="ARBA" id="ARBA00022741"/>
    </source>
</evidence>
<dbReference type="SUPFAM" id="SSF53448">
    <property type="entry name" value="Nucleotide-diphospho-sugar transferases"/>
    <property type="match status" value="1"/>
</dbReference>
<dbReference type="Pfam" id="PF00483">
    <property type="entry name" value="NTP_transferase"/>
    <property type="match status" value="1"/>
</dbReference>
<dbReference type="FunFam" id="3.90.550.10:FF:000046">
    <property type="entry name" value="Mannose-1-phosphate guanylyltransferase (GDP)"/>
    <property type="match status" value="1"/>
</dbReference>
<dbReference type="InterPro" id="IPR005835">
    <property type="entry name" value="NTP_transferase_dom"/>
</dbReference>
<name>A0A1H2TQU8_9FLAO</name>
<dbReference type="InterPro" id="IPR051161">
    <property type="entry name" value="Mannose-6P_isomerase_type2"/>
</dbReference>
<evidence type="ECO:0000313" key="10">
    <source>
        <dbReference type="Proteomes" id="UP000199595"/>
    </source>
</evidence>
<reference evidence="9 10" key="1">
    <citation type="submission" date="2016-10" db="EMBL/GenBank/DDBJ databases">
        <authorList>
            <person name="de Groot N.N."/>
        </authorList>
    </citation>
    <scope>NUCLEOTIDE SEQUENCE [LARGE SCALE GENOMIC DNA]</scope>
    <source>
        <strain evidence="9 10">DSM 24956</strain>
    </source>
</reference>
<organism evidence="9 10">
    <name type="scientific">Lutibacter oricola</name>
    <dbReference type="NCBI Taxonomy" id="762486"/>
    <lineage>
        <taxon>Bacteria</taxon>
        <taxon>Pseudomonadati</taxon>
        <taxon>Bacteroidota</taxon>
        <taxon>Flavobacteriia</taxon>
        <taxon>Flavobacteriales</taxon>
        <taxon>Flavobacteriaceae</taxon>
        <taxon>Lutibacter</taxon>
    </lineage>
</organism>
<evidence type="ECO:0000313" key="9">
    <source>
        <dbReference type="EMBL" id="SDW46260.1"/>
    </source>
</evidence>
<dbReference type="GO" id="GO:0005525">
    <property type="term" value="F:GTP binding"/>
    <property type="evidence" value="ECO:0007669"/>
    <property type="project" value="UniProtKB-KW"/>
</dbReference>
<evidence type="ECO:0000256" key="1">
    <source>
        <dbReference type="ARBA" id="ARBA00006115"/>
    </source>
</evidence>
<protein>
    <recommendedName>
        <fullName evidence="2">mannose-1-phosphate guanylyltransferase</fullName>
        <ecNumber evidence="2">2.7.7.13</ecNumber>
    </recommendedName>
</protein>
<comment type="catalytic activity">
    <reaction evidence="7">
        <text>alpha-D-mannose 1-phosphate + GTP + H(+) = GDP-alpha-D-mannose + diphosphate</text>
        <dbReference type="Rhea" id="RHEA:15229"/>
        <dbReference type="ChEBI" id="CHEBI:15378"/>
        <dbReference type="ChEBI" id="CHEBI:33019"/>
        <dbReference type="ChEBI" id="CHEBI:37565"/>
        <dbReference type="ChEBI" id="CHEBI:57527"/>
        <dbReference type="ChEBI" id="CHEBI:58409"/>
        <dbReference type="EC" id="2.7.7.13"/>
    </reaction>
</comment>
<dbReference type="STRING" id="762486.SAMN05444411_101781"/>
<comment type="similarity">
    <text evidence="1">Belongs to the mannose-6-phosphate isomerase type 2 family.</text>
</comment>
<evidence type="ECO:0000256" key="4">
    <source>
        <dbReference type="ARBA" id="ARBA00022695"/>
    </source>
</evidence>
<evidence type="ECO:0000259" key="8">
    <source>
        <dbReference type="Pfam" id="PF00483"/>
    </source>
</evidence>
<evidence type="ECO:0000256" key="3">
    <source>
        <dbReference type="ARBA" id="ARBA00022679"/>
    </source>
</evidence>
<evidence type="ECO:0000256" key="2">
    <source>
        <dbReference type="ARBA" id="ARBA00012387"/>
    </source>
</evidence>
<dbReference type="AlphaFoldDB" id="A0A1H2TQU8"/>
<keyword evidence="10" id="KW-1185">Reference proteome</keyword>
<accession>A0A1H2TQU8</accession>
<dbReference type="GO" id="GO:0004475">
    <property type="term" value="F:mannose-1-phosphate guanylyltransferase (GTP) activity"/>
    <property type="evidence" value="ECO:0007669"/>
    <property type="project" value="UniProtKB-EC"/>
</dbReference>
<dbReference type="EC" id="2.7.7.13" evidence="2"/>
<sequence length="352" mass="39839">MKSNNYLVIMAGGVGSRFWPMSTEQKPKQFLDVLGLGRTLLQQTVDRFKEICPSENILVVTSSKYKKLVSEQCPELLESNILLEPCMRNTAPCIAYASYKIKELNSEANIVVAPSDHLITNTTEFVRVIKEGLDFTSKNKALLTLGIMPHKPETGYGYIQANNNNQQPLKVAAFKEKPNLETAKSYLNEGNYFWNSGIFLWSLDTILEAFEANLPEVAELFKKGKEIYNTPKEQAFIDIEFPNCINISVDYGILEKANNIFVQPADFGWSDLGTWGSLWEKQSKCENQNAVIGENTHLFEVKNTIVHVPNDKKVVIQGLDNFIVVEENGTLLICKKQEEQRIKEFRSAVLDK</sequence>
<keyword evidence="3 9" id="KW-0808">Transferase</keyword>
<keyword evidence="4 9" id="KW-0548">Nucleotidyltransferase</keyword>
<proteinExistence type="inferred from homology"/>
<keyword evidence="5" id="KW-0547">Nucleotide-binding</keyword>
<dbReference type="InterPro" id="IPR049577">
    <property type="entry name" value="GMPP_N"/>
</dbReference>
<dbReference type="Proteomes" id="UP000199595">
    <property type="component" value="Unassembled WGS sequence"/>
</dbReference>
<gene>
    <name evidence="9" type="ORF">SAMN05444411_101781</name>
</gene>